<dbReference type="GO" id="GO:0008278">
    <property type="term" value="C:cohesin complex"/>
    <property type="evidence" value="ECO:0000318"/>
    <property type="project" value="GO_Central"/>
</dbReference>
<dbReference type="CDD" id="cd18809">
    <property type="entry name" value="SF1_C_RecD"/>
    <property type="match status" value="1"/>
</dbReference>
<evidence type="ECO:0000256" key="10">
    <source>
        <dbReference type="ARBA" id="ARBA00064253"/>
    </source>
</evidence>
<dbReference type="GO" id="GO:0005634">
    <property type="term" value="C:nucleus"/>
    <property type="evidence" value="ECO:0000318"/>
    <property type="project" value="GO_Central"/>
</dbReference>
<feature type="compositionally biased region" description="Basic residues" evidence="15">
    <location>
        <begin position="1273"/>
        <end position="1296"/>
    </location>
</feature>
<evidence type="ECO:0000256" key="12">
    <source>
        <dbReference type="ARBA" id="ARBA00077200"/>
    </source>
</evidence>
<dbReference type="GO" id="GO:0000785">
    <property type="term" value="C:chromatin"/>
    <property type="evidence" value="ECO:0000318"/>
    <property type="project" value="GO_Central"/>
</dbReference>
<evidence type="ECO:0000256" key="8">
    <source>
        <dbReference type="ARBA" id="ARBA00023306"/>
    </source>
</evidence>
<sequence length="1296" mass="147668">MKVEIYEDFLISDTTNLLMSLIDFVYLNLNDNLGDPLFFQERGILAPTLDSFEHVNEYMMSLIPGEEKEYLSSYSVCRSDENSYVQSKWFTTEFLNGIKSSGILNHRLKLKMRCPVMLIRNIDKANGVCNGTRLTVTHLGKIMIAATVITGKRAGTKVFIPKMNLIPNDPGLPFKFMRRQFPLTLCFAMTINKSQCQSLSRVGVYLPKPVFTHEQLYVVVSRVTSIKEALGHGRSTSTFQSINSSFQEGKTSEATTKGNWSRYTAEESEEARQVPKSKRNRANKGTARATLKPTDQTLFETIKGNGKLIPHVVKLWVESYEKDPKSAMVELLTMLFEVCGAKFHDKRVLMHEINVNDVVVALVNYAKKSGEVECYQNSIKSEFKSLKENLESFLDNLVRECQHGPFFDKVLFEKCMKYIIALSCTPPRVYRQVASLMGLSLITSYITIANMLGVQRDITRRQLDGQKKKKTEGPRMETLNIKLSDMHEKITSLEEMMGKIFTGLFVHRYRNLDPNIRMSCIESLGVWILSYPSIFLKDVYLKYLGWTLNDKYAGVRKSSIRALQNLYEMDDNVPSLGLFTERYSGRMIDLADDIDVAVAVQAIGLVKQLIRHQLITGDELGNLYNLLTDDPPEIRHAIGALVYDYLIAKKFNSSESESRGENDNSSKVHLERMLRILDEFPPNPILTSCMIDDVWDYMEAMKDWKCIISMLLDENSLITNESKTNLVRLLCASVKKAVGEKIVPAIDNRKQYYNKSQKEVFENNKHDITIAMMESFPLLLQKFISDEAKVSLLVEIVLYMNLEFYSLKRQDQNFKNLLQLMKYAFFKHGDKDPLRGCVKAINFCCVESRGELQDVARNNLKEVEDLVIDKLESAIREVKAGGDEYSLLVNLRRLYELQLSKYVPIDKLYEDIVMVLRDVRNMKDEVVGLLLQNLYFDLAWSLKFVIDGESVSDASVKTLLSKRDTFLQELDYFVNLVTDSNEGDKSGSELDGRGYQPNADVLQKFSKLCQQQLNVSDEVEDDDVNKEETNRCAVLVGACKLIYTDVVPKDYLAPEIISHFVMHGTGVAAIVKNLITFLKKRKNDLAAIFLEALKKAYHRHTVDNSGNDDMSSENSFSECKNLAVQISRTYIGAARNKYKSDILKLVNGGIEYAFEDAPKHLSFLEAAVIHFVSKLPASDVLEIKKDVEKRTENVNKDENPSGWRPYYTFVEVLQEKGAKNEVFQVKKEGVSVKRQGRPQGKKLSYDHSSSEDEDSISTSEQEEDDEDVPLTHSIRRSSKLRPLGGKRIKIRHTGSF</sequence>
<dbReference type="EMBL" id="CM001217">
    <property type="protein sequence ID" value="KEH41288.1"/>
    <property type="molecule type" value="Genomic_DNA"/>
</dbReference>
<dbReference type="PaxDb" id="3880-AES84009"/>
<gene>
    <name evidence="17" type="ordered locus">MTR_1g047970</name>
</gene>
<dbReference type="EnsemblPlants" id="KEH41288">
    <property type="protein sequence ID" value="KEH41288"/>
    <property type="gene ID" value="MTR_1g047970"/>
</dbReference>
<dbReference type="InterPro" id="IPR013721">
    <property type="entry name" value="STAG"/>
</dbReference>
<evidence type="ECO:0000256" key="3">
    <source>
        <dbReference type="ARBA" id="ARBA00022454"/>
    </source>
</evidence>
<feature type="region of interest" description="Disordered" evidence="15">
    <location>
        <begin position="1230"/>
        <end position="1296"/>
    </location>
</feature>
<dbReference type="GO" id="GO:0007062">
    <property type="term" value="P:sister chromatid cohesion"/>
    <property type="evidence" value="ECO:0000318"/>
    <property type="project" value="GO_Central"/>
</dbReference>
<dbReference type="GO" id="GO:0007059">
    <property type="term" value="P:chromosome segregation"/>
    <property type="evidence" value="ECO:0007669"/>
    <property type="project" value="UniProtKB-KW"/>
</dbReference>
<feature type="compositionally biased region" description="Polar residues" evidence="15">
    <location>
        <begin position="247"/>
        <end position="262"/>
    </location>
</feature>
<dbReference type="InterPro" id="IPR020839">
    <property type="entry name" value="SCD"/>
</dbReference>
<keyword evidence="6" id="KW-0539">Nucleus</keyword>
<dbReference type="InterPro" id="IPR016024">
    <property type="entry name" value="ARM-type_fold"/>
</dbReference>
<comment type="subunit">
    <text evidence="10">Component of the meiosis-specific cohesin complex, which also contains the SMC1 (SMC1A or SMC1B) and SMC3 heterodimer. Such complex likely contains RAD21, or the meiosis-specific related protein REC8. Interacts with CCDC79/TERB1; recruiting cohesin to telomeres to develop structural rigidity.</text>
</comment>
<reference evidence="18" key="3">
    <citation type="submission" date="2015-04" db="UniProtKB">
        <authorList>
            <consortium name="EnsemblPlants"/>
        </authorList>
    </citation>
    <scope>IDENTIFICATION</scope>
    <source>
        <strain evidence="18">cv. Jemalong A17</strain>
    </source>
</reference>
<evidence type="ECO:0000256" key="5">
    <source>
        <dbReference type="ARBA" id="ARBA00022829"/>
    </source>
</evidence>
<evidence type="ECO:0000259" key="16">
    <source>
        <dbReference type="PROSITE" id="PS51425"/>
    </source>
</evidence>
<comment type="function">
    <text evidence="9">Meiosis specific component of cohesin complex. The cohesin complex is required for the cohesion of sister chromatids after DNA replication. The cohesin complex apparently forms a large proteinaceous ring within which sister chromatids can be trapped. At anaphase, the complex is cleaved and dissociates from chromatin, allowing sister chromatids to segregate. The meiosis-specific cohesin complex probably replaces mitosis specific cohesin complex when it dissociates from chromatin during prophase I.</text>
</comment>
<dbReference type="PROSITE" id="PS51425">
    <property type="entry name" value="SCD"/>
    <property type="match status" value="1"/>
</dbReference>
<accession>A0A072VIM3</accession>
<dbReference type="InterPro" id="IPR039662">
    <property type="entry name" value="Cohesin_Scc3/SA"/>
</dbReference>
<dbReference type="FunFam" id="1.25.10.10:FF:000449">
    <property type="entry name" value="Cohesin subunit SA-3"/>
    <property type="match status" value="1"/>
</dbReference>
<evidence type="ECO:0000256" key="15">
    <source>
        <dbReference type="SAM" id="MobiDB-lite"/>
    </source>
</evidence>
<dbReference type="PANTHER" id="PTHR11199:SF0">
    <property type="entry name" value="LD34181P-RELATED"/>
    <property type="match status" value="1"/>
</dbReference>
<dbReference type="PANTHER" id="PTHR11199">
    <property type="entry name" value="STROMAL ANTIGEN"/>
    <property type="match status" value="1"/>
</dbReference>
<evidence type="ECO:0000256" key="9">
    <source>
        <dbReference type="ARBA" id="ARBA00057292"/>
    </source>
</evidence>
<dbReference type="HOGENOM" id="CLU_004086_0_0_1"/>
<dbReference type="Proteomes" id="UP000002051">
    <property type="component" value="Unassembled WGS sequence"/>
</dbReference>
<proteinExistence type="inferred from homology"/>
<evidence type="ECO:0000256" key="11">
    <source>
        <dbReference type="ARBA" id="ARBA00067279"/>
    </source>
</evidence>
<comment type="subcellular location">
    <subcellularLocation>
        <location evidence="1">Chromosome</location>
    </subcellularLocation>
</comment>
<dbReference type="SUPFAM" id="SSF48371">
    <property type="entry name" value="ARM repeat"/>
    <property type="match status" value="1"/>
</dbReference>
<evidence type="ECO:0000313" key="17">
    <source>
        <dbReference type="EMBL" id="KEH41288.1"/>
    </source>
</evidence>
<dbReference type="eggNOG" id="KOG2011">
    <property type="taxonomic scope" value="Eukaryota"/>
</dbReference>
<dbReference type="Pfam" id="PF24571">
    <property type="entry name" value="HEAT_SCC3-SA"/>
    <property type="match status" value="1"/>
</dbReference>
<keyword evidence="19" id="KW-1185">Reference proteome</keyword>
<feature type="domain" description="SCD" evidence="16">
    <location>
        <begin position="505"/>
        <end position="590"/>
    </location>
</feature>
<evidence type="ECO:0000256" key="13">
    <source>
        <dbReference type="ARBA" id="ARBA00081834"/>
    </source>
</evidence>
<protein>
    <recommendedName>
        <fullName evidence="11">Cohesin subunit SA-3</fullName>
    </recommendedName>
    <alternativeName>
        <fullName evidence="13">SCC3 homolog 3</fullName>
    </alternativeName>
    <alternativeName>
        <fullName evidence="12">Stromal antigen 3</fullName>
    </alternativeName>
    <alternativeName>
        <fullName evidence="14">Stromalin-3</fullName>
    </alternativeName>
</protein>
<evidence type="ECO:0000256" key="1">
    <source>
        <dbReference type="ARBA" id="ARBA00004286"/>
    </source>
</evidence>
<dbReference type="Pfam" id="PF08514">
    <property type="entry name" value="STAG"/>
    <property type="match status" value="1"/>
</dbReference>
<organism evidence="17 19">
    <name type="scientific">Medicago truncatula</name>
    <name type="common">Barrel medic</name>
    <name type="synonym">Medicago tribuloides</name>
    <dbReference type="NCBI Taxonomy" id="3880"/>
    <lineage>
        <taxon>Eukaryota</taxon>
        <taxon>Viridiplantae</taxon>
        <taxon>Streptophyta</taxon>
        <taxon>Embryophyta</taxon>
        <taxon>Tracheophyta</taxon>
        <taxon>Spermatophyta</taxon>
        <taxon>Magnoliopsida</taxon>
        <taxon>eudicotyledons</taxon>
        <taxon>Gunneridae</taxon>
        <taxon>Pentapetalae</taxon>
        <taxon>rosids</taxon>
        <taxon>fabids</taxon>
        <taxon>Fabales</taxon>
        <taxon>Fabaceae</taxon>
        <taxon>Papilionoideae</taxon>
        <taxon>50 kb inversion clade</taxon>
        <taxon>NPAAA clade</taxon>
        <taxon>Hologalegina</taxon>
        <taxon>IRL clade</taxon>
        <taxon>Trifolieae</taxon>
        <taxon>Medicago</taxon>
    </lineage>
</organism>
<evidence type="ECO:0000313" key="19">
    <source>
        <dbReference type="Proteomes" id="UP000002051"/>
    </source>
</evidence>
<keyword evidence="8" id="KW-0131">Cell cycle</keyword>
<dbReference type="InterPro" id="IPR056396">
    <property type="entry name" value="HEAT_SCC3-SA"/>
</dbReference>
<comment type="similarity">
    <text evidence="2">Belongs to the SCC3 family.</text>
</comment>
<dbReference type="InterPro" id="IPR027417">
    <property type="entry name" value="P-loop_NTPase"/>
</dbReference>
<dbReference type="STRING" id="3880.A0A072VIM3"/>
<dbReference type="SUPFAM" id="SSF52540">
    <property type="entry name" value="P-loop containing nucleoside triphosphate hydrolases"/>
    <property type="match status" value="1"/>
</dbReference>
<dbReference type="Pfam" id="PF21581">
    <property type="entry name" value="SCD"/>
    <property type="match status" value="1"/>
</dbReference>
<evidence type="ECO:0000313" key="18">
    <source>
        <dbReference type="EnsemblPlants" id="KEH41288"/>
    </source>
</evidence>
<dbReference type="GO" id="GO:0051321">
    <property type="term" value="P:meiotic cell cycle"/>
    <property type="evidence" value="ECO:0007669"/>
    <property type="project" value="UniProtKB-KW"/>
</dbReference>
<evidence type="ECO:0000256" key="7">
    <source>
        <dbReference type="ARBA" id="ARBA00023254"/>
    </source>
</evidence>
<dbReference type="Pfam" id="PF21530">
    <property type="entry name" value="Pif1_2B_dom"/>
    <property type="match status" value="1"/>
</dbReference>
<feature type="region of interest" description="Disordered" evidence="15">
    <location>
        <begin position="247"/>
        <end position="287"/>
    </location>
</feature>
<evidence type="ECO:0000256" key="4">
    <source>
        <dbReference type="ARBA" id="ARBA00022553"/>
    </source>
</evidence>
<keyword evidence="5" id="KW-0159">Chromosome partition</keyword>
<evidence type="ECO:0000256" key="14">
    <source>
        <dbReference type="ARBA" id="ARBA00082975"/>
    </source>
</evidence>
<keyword evidence="4" id="KW-0597">Phosphoprotein</keyword>
<name>A0A072VIM3_MEDTR</name>
<dbReference type="GO" id="GO:0003682">
    <property type="term" value="F:chromatin binding"/>
    <property type="evidence" value="ECO:0000318"/>
    <property type="project" value="GO_Central"/>
</dbReference>
<keyword evidence="3" id="KW-0158">Chromosome</keyword>
<dbReference type="InterPro" id="IPR049163">
    <property type="entry name" value="Pif1-like_2B_dom"/>
</dbReference>
<feature type="compositionally biased region" description="Acidic residues" evidence="15">
    <location>
        <begin position="1251"/>
        <end position="1268"/>
    </location>
</feature>
<evidence type="ECO:0000256" key="2">
    <source>
        <dbReference type="ARBA" id="ARBA00005486"/>
    </source>
</evidence>
<reference evidence="17 19" key="1">
    <citation type="journal article" date="2011" name="Nature">
        <title>The Medicago genome provides insight into the evolution of rhizobial symbioses.</title>
        <authorList>
            <person name="Young N.D."/>
            <person name="Debelle F."/>
            <person name="Oldroyd G.E."/>
            <person name="Geurts R."/>
            <person name="Cannon S.B."/>
            <person name="Udvardi M.K."/>
            <person name="Benedito V.A."/>
            <person name="Mayer K.F."/>
            <person name="Gouzy J."/>
            <person name="Schoof H."/>
            <person name="Van de Peer Y."/>
            <person name="Proost S."/>
            <person name="Cook D.R."/>
            <person name="Meyers B.C."/>
            <person name="Spannagl M."/>
            <person name="Cheung F."/>
            <person name="De Mita S."/>
            <person name="Krishnakumar V."/>
            <person name="Gundlach H."/>
            <person name="Zhou S."/>
            <person name="Mudge J."/>
            <person name="Bharti A.K."/>
            <person name="Murray J.D."/>
            <person name="Naoumkina M.A."/>
            <person name="Rosen B."/>
            <person name="Silverstein K.A."/>
            <person name="Tang H."/>
            <person name="Rombauts S."/>
            <person name="Zhao P.X."/>
            <person name="Zhou P."/>
            <person name="Barbe V."/>
            <person name="Bardou P."/>
            <person name="Bechner M."/>
            <person name="Bellec A."/>
            <person name="Berger A."/>
            <person name="Berges H."/>
            <person name="Bidwell S."/>
            <person name="Bisseling T."/>
            <person name="Choisne N."/>
            <person name="Couloux A."/>
            <person name="Denny R."/>
            <person name="Deshpande S."/>
            <person name="Dai X."/>
            <person name="Doyle J.J."/>
            <person name="Dudez A.M."/>
            <person name="Farmer A.D."/>
            <person name="Fouteau S."/>
            <person name="Franken C."/>
            <person name="Gibelin C."/>
            <person name="Gish J."/>
            <person name="Goldstein S."/>
            <person name="Gonzalez A.J."/>
            <person name="Green P.J."/>
            <person name="Hallab A."/>
            <person name="Hartog M."/>
            <person name="Hua A."/>
            <person name="Humphray S.J."/>
            <person name="Jeong D.H."/>
            <person name="Jing Y."/>
            <person name="Jocker A."/>
            <person name="Kenton S.M."/>
            <person name="Kim D.J."/>
            <person name="Klee K."/>
            <person name="Lai H."/>
            <person name="Lang C."/>
            <person name="Lin S."/>
            <person name="Macmil S.L."/>
            <person name="Magdelenat G."/>
            <person name="Matthews L."/>
            <person name="McCorrison J."/>
            <person name="Monaghan E.L."/>
            <person name="Mun J.H."/>
            <person name="Najar F.Z."/>
            <person name="Nicholson C."/>
            <person name="Noirot C."/>
            <person name="O'Bleness M."/>
            <person name="Paule C.R."/>
            <person name="Poulain J."/>
            <person name="Prion F."/>
            <person name="Qin B."/>
            <person name="Qu C."/>
            <person name="Retzel E.F."/>
            <person name="Riddle C."/>
            <person name="Sallet E."/>
            <person name="Samain S."/>
            <person name="Samson N."/>
            <person name="Sanders I."/>
            <person name="Saurat O."/>
            <person name="Scarpelli C."/>
            <person name="Schiex T."/>
            <person name="Segurens B."/>
            <person name="Severin A.J."/>
            <person name="Sherrier D.J."/>
            <person name="Shi R."/>
            <person name="Sims S."/>
            <person name="Singer S.R."/>
            <person name="Sinharoy S."/>
            <person name="Sterck L."/>
            <person name="Viollet A."/>
            <person name="Wang B.B."/>
            <person name="Wang K."/>
            <person name="Wang M."/>
            <person name="Wang X."/>
            <person name="Warfsmann J."/>
            <person name="Weissenbach J."/>
            <person name="White D.D."/>
            <person name="White J.D."/>
            <person name="Wiley G.B."/>
            <person name="Wincker P."/>
            <person name="Xing Y."/>
            <person name="Yang L."/>
            <person name="Yao Z."/>
            <person name="Ying F."/>
            <person name="Zhai J."/>
            <person name="Zhou L."/>
            <person name="Zuber A."/>
            <person name="Denarie J."/>
            <person name="Dixon R.A."/>
            <person name="May G.D."/>
            <person name="Schwartz D.C."/>
            <person name="Rogers J."/>
            <person name="Quetier F."/>
            <person name="Town C.D."/>
            <person name="Roe B.A."/>
        </authorList>
    </citation>
    <scope>NUCLEOTIDE SEQUENCE [LARGE SCALE GENOMIC DNA]</scope>
    <source>
        <strain evidence="17">A17</strain>
        <strain evidence="18 19">cv. Jemalong A17</strain>
    </source>
</reference>
<keyword evidence="7" id="KW-0469">Meiosis</keyword>
<reference evidence="17 19" key="2">
    <citation type="journal article" date="2014" name="BMC Genomics">
        <title>An improved genome release (version Mt4.0) for the model legume Medicago truncatula.</title>
        <authorList>
            <person name="Tang H."/>
            <person name="Krishnakumar V."/>
            <person name="Bidwell S."/>
            <person name="Rosen B."/>
            <person name="Chan A."/>
            <person name="Zhou S."/>
            <person name="Gentzbittel L."/>
            <person name="Childs K.L."/>
            <person name="Yandell M."/>
            <person name="Gundlach H."/>
            <person name="Mayer K.F."/>
            <person name="Schwartz D.C."/>
            <person name="Town C.D."/>
        </authorList>
    </citation>
    <scope>GENOME REANNOTATION</scope>
    <source>
        <strain evidence="17">A17</strain>
        <strain evidence="18 19">cv. Jemalong A17</strain>
    </source>
</reference>
<dbReference type="eggNOG" id="KOG1969">
    <property type="taxonomic scope" value="Eukaryota"/>
</dbReference>
<evidence type="ECO:0000256" key="6">
    <source>
        <dbReference type="ARBA" id="ARBA00023242"/>
    </source>
</evidence>